<dbReference type="RefSeq" id="WP_257511029.1">
    <property type="nucleotide sequence ID" value="NZ_JANKHG010000014.1"/>
</dbReference>
<comment type="caution">
    <text evidence="2">The sequence shown here is derived from an EMBL/GenBank/DDBJ whole genome shotgun (WGS) entry which is preliminary data.</text>
</comment>
<name>A0ABT1XEU9_9BURK</name>
<feature type="signal peptide" evidence="1">
    <location>
        <begin position="1"/>
        <end position="23"/>
    </location>
</feature>
<evidence type="ECO:0000313" key="2">
    <source>
        <dbReference type="EMBL" id="MCR2745797.1"/>
    </source>
</evidence>
<dbReference type="Proteomes" id="UP001165267">
    <property type="component" value="Unassembled WGS sequence"/>
</dbReference>
<proteinExistence type="predicted"/>
<feature type="chain" id="PRO_5047293578" evidence="1">
    <location>
        <begin position="24"/>
        <end position="148"/>
    </location>
</feature>
<reference evidence="2" key="1">
    <citation type="submission" date="2022-07" db="EMBL/GenBank/DDBJ databases">
        <authorList>
            <person name="Xamxidin M."/>
        </authorList>
    </citation>
    <scope>NUCLEOTIDE SEQUENCE</scope>
    <source>
        <strain evidence="2">YS8-69</strain>
    </source>
</reference>
<keyword evidence="3" id="KW-1185">Reference proteome</keyword>
<gene>
    <name evidence="2" type="ORF">NSP04_03955</name>
</gene>
<keyword evidence="1" id="KW-0732">Signal</keyword>
<dbReference type="EMBL" id="JANKHG010000014">
    <property type="protein sequence ID" value="MCR2745797.1"/>
    <property type="molecule type" value="Genomic_DNA"/>
</dbReference>
<protein>
    <submittedName>
        <fullName evidence="2">Uncharacterized protein</fullName>
    </submittedName>
</protein>
<accession>A0ABT1XEU9</accession>
<sequence length="148" mass="15475">MNKLNKSLMATLLVGSVVTPVFAEQKQATETLAFEAVDYEALFESESKAVEVAALSTKDMTETQGSFLNFVVGGGVGFATYAAQQTYYGEPISLQGSFYSAGVGALTGGVGGSLIRAAGGGFAGNAAWRPGMFGLNYGFSQYSSYRGW</sequence>
<organism evidence="2 3">
    <name type="scientific">Limnobacter parvus</name>
    <dbReference type="NCBI Taxonomy" id="2939690"/>
    <lineage>
        <taxon>Bacteria</taxon>
        <taxon>Pseudomonadati</taxon>
        <taxon>Pseudomonadota</taxon>
        <taxon>Betaproteobacteria</taxon>
        <taxon>Burkholderiales</taxon>
        <taxon>Burkholderiaceae</taxon>
        <taxon>Limnobacter</taxon>
    </lineage>
</organism>
<evidence type="ECO:0000256" key="1">
    <source>
        <dbReference type="SAM" id="SignalP"/>
    </source>
</evidence>
<evidence type="ECO:0000313" key="3">
    <source>
        <dbReference type="Proteomes" id="UP001165267"/>
    </source>
</evidence>